<sequence length="67" mass="8109">MSFEITTQEQYYSAKQRFSELEKWIEKMENFSKWGAHQQEAIAEYSDLNTALALYEGDQFKKNMIWF</sequence>
<protein>
    <submittedName>
        <fullName evidence="1">Uncharacterized protein</fullName>
    </submittedName>
</protein>
<dbReference type="OrthoDB" id="9903553at2"/>
<gene>
    <name evidence="1" type="ORF">LX87_02010</name>
</gene>
<keyword evidence="2" id="KW-1185">Reference proteome</keyword>
<dbReference type="AlphaFoldDB" id="A0A327X1R1"/>
<proteinExistence type="predicted"/>
<comment type="caution">
    <text evidence="1">The sequence shown here is derived from an EMBL/GenBank/DDBJ whole genome shotgun (WGS) entry which is preliminary data.</text>
</comment>
<accession>A0A327X1R1</accession>
<reference evidence="1 2" key="1">
    <citation type="submission" date="2018-06" db="EMBL/GenBank/DDBJ databases">
        <title>Genomic Encyclopedia of Archaeal and Bacterial Type Strains, Phase II (KMG-II): from individual species to whole genera.</title>
        <authorList>
            <person name="Goeker M."/>
        </authorList>
    </citation>
    <scope>NUCLEOTIDE SEQUENCE [LARGE SCALE GENOMIC DNA]</scope>
    <source>
        <strain evidence="1 2">DSM 21851</strain>
    </source>
</reference>
<dbReference type="Proteomes" id="UP000248790">
    <property type="component" value="Unassembled WGS sequence"/>
</dbReference>
<dbReference type="RefSeq" id="WP_111628060.1">
    <property type="nucleotide sequence ID" value="NZ_QLMC01000002.1"/>
</dbReference>
<evidence type="ECO:0000313" key="1">
    <source>
        <dbReference type="EMBL" id="RAK00308.1"/>
    </source>
</evidence>
<name>A0A327X1R1_LARAB</name>
<evidence type="ECO:0000313" key="2">
    <source>
        <dbReference type="Proteomes" id="UP000248790"/>
    </source>
</evidence>
<dbReference type="EMBL" id="QLMC01000002">
    <property type="protein sequence ID" value="RAK00308.1"/>
    <property type="molecule type" value="Genomic_DNA"/>
</dbReference>
<organism evidence="1 2">
    <name type="scientific">Larkinella arboricola</name>
    <dbReference type="NCBI Taxonomy" id="643671"/>
    <lineage>
        <taxon>Bacteria</taxon>
        <taxon>Pseudomonadati</taxon>
        <taxon>Bacteroidota</taxon>
        <taxon>Cytophagia</taxon>
        <taxon>Cytophagales</taxon>
        <taxon>Spirosomataceae</taxon>
        <taxon>Larkinella</taxon>
    </lineage>
</organism>